<evidence type="ECO:0000313" key="7">
    <source>
        <dbReference type="EMBL" id="OGY23762.1"/>
    </source>
</evidence>
<dbReference type="GO" id="GO:0006412">
    <property type="term" value="P:translation"/>
    <property type="evidence" value="ECO:0007669"/>
    <property type="project" value="InterPro"/>
</dbReference>
<proteinExistence type="inferred from homology"/>
<comment type="similarity">
    <text evidence="1 4">Belongs to the universal ribosomal protein uS9 family.</text>
</comment>
<dbReference type="GO" id="GO:0022627">
    <property type="term" value="C:cytosolic small ribosomal subunit"/>
    <property type="evidence" value="ECO:0007669"/>
    <property type="project" value="TreeGrafter"/>
</dbReference>
<dbReference type="Proteomes" id="UP000177103">
    <property type="component" value="Unassembled WGS sequence"/>
</dbReference>
<organism evidence="7 8">
    <name type="scientific">Candidatus Woykebacteria bacterium RBG_13_40_7b</name>
    <dbReference type="NCBI Taxonomy" id="1802594"/>
    <lineage>
        <taxon>Bacteria</taxon>
        <taxon>Candidatus Woykeibacteriota</taxon>
    </lineage>
</organism>
<dbReference type="InterPro" id="IPR023035">
    <property type="entry name" value="Ribosomal_uS9_bac/plastid"/>
</dbReference>
<evidence type="ECO:0000256" key="2">
    <source>
        <dbReference type="ARBA" id="ARBA00022980"/>
    </source>
</evidence>
<evidence type="ECO:0000256" key="6">
    <source>
        <dbReference type="SAM" id="MobiDB-lite"/>
    </source>
</evidence>
<dbReference type="InterPro" id="IPR020568">
    <property type="entry name" value="Ribosomal_Su5_D2-typ_SF"/>
</dbReference>
<protein>
    <recommendedName>
        <fullName evidence="5">30S ribosomal protein S9</fullName>
    </recommendedName>
</protein>
<dbReference type="PANTHER" id="PTHR21569">
    <property type="entry name" value="RIBOSOMAL PROTEIN S9"/>
    <property type="match status" value="1"/>
</dbReference>
<evidence type="ECO:0000256" key="3">
    <source>
        <dbReference type="ARBA" id="ARBA00023274"/>
    </source>
</evidence>
<dbReference type="InterPro" id="IPR020574">
    <property type="entry name" value="Ribosomal_uS9_CS"/>
</dbReference>
<feature type="region of interest" description="Disordered" evidence="6">
    <location>
        <begin position="133"/>
        <end position="156"/>
    </location>
</feature>
<name>A0A1G1W7W7_9BACT</name>
<dbReference type="AlphaFoldDB" id="A0A1G1W7W7"/>
<dbReference type="Pfam" id="PF00380">
    <property type="entry name" value="Ribosomal_S9"/>
    <property type="match status" value="1"/>
</dbReference>
<dbReference type="NCBIfam" id="NF001099">
    <property type="entry name" value="PRK00132.1"/>
    <property type="match status" value="1"/>
</dbReference>
<dbReference type="GO" id="GO:0003735">
    <property type="term" value="F:structural constituent of ribosome"/>
    <property type="evidence" value="ECO:0007669"/>
    <property type="project" value="InterPro"/>
</dbReference>
<gene>
    <name evidence="7" type="ORF">A2Y57_04520</name>
</gene>
<sequence>MPRTKKEEVSKKEKPAKIKKETKVKVTEFFESVGRRKESSARVRLWKEKSGKIVVNDLLIENYFYGEVFKKIYLEPFRVVNRIDQFGASVKVEGGGKMGQIEAIVLGISRSLAKSDESFERILKKYKLLTRDSREKERRKYGLAGKARKKKQSPKR</sequence>
<dbReference type="PANTHER" id="PTHR21569:SF1">
    <property type="entry name" value="SMALL RIBOSOMAL SUBUNIT PROTEIN US9M"/>
    <property type="match status" value="1"/>
</dbReference>
<dbReference type="Gene3D" id="3.30.230.10">
    <property type="match status" value="1"/>
</dbReference>
<dbReference type="InterPro" id="IPR000754">
    <property type="entry name" value="Ribosomal_uS9"/>
</dbReference>
<evidence type="ECO:0000313" key="8">
    <source>
        <dbReference type="Proteomes" id="UP000177103"/>
    </source>
</evidence>
<feature type="compositionally biased region" description="Basic residues" evidence="6">
    <location>
        <begin position="141"/>
        <end position="156"/>
    </location>
</feature>
<dbReference type="GO" id="GO:0003723">
    <property type="term" value="F:RNA binding"/>
    <property type="evidence" value="ECO:0007669"/>
    <property type="project" value="TreeGrafter"/>
</dbReference>
<keyword evidence="2 4" id="KW-0689">Ribosomal protein</keyword>
<dbReference type="InterPro" id="IPR014721">
    <property type="entry name" value="Ribsml_uS5_D2-typ_fold_subgr"/>
</dbReference>
<dbReference type="EMBL" id="MHCQ01000039">
    <property type="protein sequence ID" value="OGY23762.1"/>
    <property type="molecule type" value="Genomic_DNA"/>
</dbReference>
<comment type="caution">
    <text evidence="7">The sequence shown here is derived from an EMBL/GenBank/DDBJ whole genome shotgun (WGS) entry which is preliminary data.</text>
</comment>
<accession>A0A1G1W7W7</accession>
<reference evidence="7 8" key="1">
    <citation type="journal article" date="2016" name="Nat. Commun.">
        <title>Thousands of microbial genomes shed light on interconnected biogeochemical processes in an aquifer system.</title>
        <authorList>
            <person name="Anantharaman K."/>
            <person name="Brown C.T."/>
            <person name="Hug L.A."/>
            <person name="Sharon I."/>
            <person name="Castelle C.J."/>
            <person name="Probst A.J."/>
            <person name="Thomas B.C."/>
            <person name="Singh A."/>
            <person name="Wilkins M.J."/>
            <person name="Karaoz U."/>
            <person name="Brodie E.L."/>
            <person name="Williams K.H."/>
            <person name="Hubbard S.S."/>
            <person name="Banfield J.F."/>
        </authorList>
    </citation>
    <scope>NUCLEOTIDE SEQUENCE [LARGE SCALE GENOMIC DNA]</scope>
</reference>
<evidence type="ECO:0000256" key="1">
    <source>
        <dbReference type="ARBA" id="ARBA00005251"/>
    </source>
</evidence>
<dbReference type="SUPFAM" id="SSF54211">
    <property type="entry name" value="Ribosomal protein S5 domain 2-like"/>
    <property type="match status" value="1"/>
</dbReference>
<keyword evidence="3 4" id="KW-0687">Ribonucleoprotein</keyword>
<evidence type="ECO:0000256" key="5">
    <source>
        <dbReference type="RuleBase" id="RU003816"/>
    </source>
</evidence>
<evidence type="ECO:0000256" key="4">
    <source>
        <dbReference type="RuleBase" id="RU003815"/>
    </source>
</evidence>
<dbReference type="PROSITE" id="PS00360">
    <property type="entry name" value="RIBOSOMAL_S9"/>
    <property type="match status" value="1"/>
</dbReference>